<feature type="compositionally biased region" description="Basic and acidic residues" evidence="3">
    <location>
        <begin position="215"/>
        <end position="238"/>
    </location>
</feature>
<feature type="domain" description="Bromo" evidence="4">
    <location>
        <begin position="346"/>
        <end position="417"/>
    </location>
</feature>
<keyword evidence="6" id="KW-1185">Reference proteome</keyword>
<dbReference type="AlphaFoldDB" id="A0ABD3B1J6"/>
<feature type="compositionally biased region" description="Basic and acidic residues" evidence="3">
    <location>
        <begin position="537"/>
        <end position="547"/>
    </location>
</feature>
<accession>A0ABD3B1J6</accession>
<evidence type="ECO:0000313" key="6">
    <source>
        <dbReference type="Proteomes" id="UP001630127"/>
    </source>
</evidence>
<reference evidence="5 6" key="1">
    <citation type="submission" date="2024-11" db="EMBL/GenBank/DDBJ databases">
        <title>A near-complete genome assembly of Cinchona calisaya.</title>
        <authorList>
            <person name="Lian D.C."/>
            <person name="Zhao X.W."/>
            <person name="Wei L."/>
        </authorList>
    </citation>
    <scope>NUCLEOTIDE SEQUENCE [LARGE SCALE GENOMIC DNA]</scope>
    <source>
        <tissue evidence="5">Nenye</tissue>
    </source>
</reference>
<evidence type="ECO:0000313" key="5">
    <source>
        <dbReference type="EMBL" id="KAL3537296.1"/>
    </source>
</evidence>
<feature type="compositionally biased region" description="Basic and acidic residues" evidence="3">
    <location>
        <begin position="246"/>
        <end position="260"/>
    </location>
</feature>
<feature type="compositionally biased region" description="Gly residues" evidence="3">
    <location>
        <begin position="661"/>
        <end position="670"/>
    </location>
</feature>
<evidence type="ECO:0000256" key="1">
    <source>
        <dbReference type="ARBA" id="ARBA00023117"/>
    </source>
</evidence>
<feature type="compositionally biased region" description="Basic and acidic residues" evidence="3">
    <location>
        <begin position="267"/>
        <end position="284"/>
    </location>
</feature>
<dbReference type="SUPFAM" id="SSF46689">
    <property type="entry name" value="Homeodomain-like"/>
    <property type="match status" value="1"/>
</dbReference>
<dbReference type="Proteomes" id="UP001630127">
    <property type="component" value="Unassembled WGS sequence"/>
</dbReference>
<evidence type="ECO:0000256" key="3">
    <source>
        <dbReference type="SAM" id="MobiDB-lite"/>
    </source>
</evidence>
<feature type="region of interest" description="Disordered" evidence="3">
    <location>
        <begin position="489"/>
        <end position="723"/>
    </location>
</feature>
<feature type="region of interest" description="Disordered" evidence="3">
    <location>
        <begin position="145"/>
        <end position="299"/>
    </location>
</feature>
<feature type="compositionally biased region" description="Acidic residues" evidence="3">
    <location>
        <begin position="87"/>
        <end position="108"/>
    </location>
</feature>
<dbReference type="Pfam" id="PF00439">
    <property type="entry name" value="Bromodomain"/>
    <property type="match status" value="1"/>
</dbReference>
<feature type="region of interest" description="Disordered" evidence="3">
    <location>
        <begin position="74"/>
        <end position="109"/>
    </location>
</feature>
<dbReference type="PROSITE" id="PS50014">
    <property type="entry name" value="BROMODOMAIN_2"/>
    <property type="match status" value="1"/>
</dbReference>
<feature type="compositionally biased region" description="Low complexity" evidence="3">
    <location>
        <begin position="563"/>
        <end position="577"/>
    </location>
</feature>
<dbReference type="InterPro" id="IPR001005">
    <property type="entry name" value="SANT/Myb"/>
</dbReference>
<dbReference type="Gene3D" id="1.20.920.10">
    <property type="entry name" value="Bromodomain-like"/>
    <property type="match status" value="1"/>
</dbReference>
<feature type="compositionally biased region" description="Low complexity" evidence="3">
    <location>
        <begin position="495"/>
        <end position="504"/>
    </location>
</feature>
<dbReference type="SUPFAM" id="SSF47370">
    <property type="entry name" value="Bromodomain"/>
    <property type="match status" value="1"/>
</dbReference>
<evidence type="ECO:0000259" key="4">
    <source>
        <dbReference type="PROSITE" id="PS50014"/>
    </source>
</evidence>
<sequence>MSNAADIDTKQPIIWSTWEELLLAFAVKRHGLRDWDTVATELQNRHRSSFPPSLFTPQICRDKYRLLRRRFTNHRHTTTTSGGDGGGSEDNEFAQDIQSDDDDDDENDGIAFPWLEELRKLRVAELKQEVHRRDLSIRSLQMKVKTMEEEREERLKEDRNDDAEKPDLDVEEVKEERSENDKNDEKDKPEAEVVAGKYVSGDDESMSFNESNSTENRRTGLEMKPEEVKPESELKPVGEEDSCNDSSDRHEVARKASQEKDESESGDELRDSVDESKEITKESSDVQSSESYLTRKRKRIGEVDGGEGAAVLSPVTARIKREGEEGTVKSEPSASGGGFGFLDKIRAHEHGSVFESRLESQNTEKYNNTIRRHVDLETVQAHIDDGSYSLYSTKFYVDLLLIFTNAIVFFPKSSPEYLAAEELRELIMNEVKKITFDPSPEPAPVPVPVLVSVPLPIPETVSIKPKPKSELERSDSLLAQHKSTAPIIVSRKRSSISAKASSSSNAVEKHQADDKPFVNSKPINKSPSSTSNEEEDSMKLKVEEKPVTRVRSTRSSKGRLNISKPKSTPNTSNNKSSISQQPSSKDKGEAAKVDKKKSAAAATNKKSGAADFLKRMKKNSPVKGTLVESLKNSRDSSSKGGKKDPKKKKVDERKDGPPKRSGGGGGGGGGGRKHAKEESSPTKRNTGRSSKKGKDVVVTGGKRRREGGGEGQGSSKRPKKRSR</sequence>
<comment type="caution">
    <text evidence="5">The sequence shown here is derived from an EMBL/GenBank/DDBJ whole genome shotgun (WGS) entry which is preliminary data.</text>
</comment>
<feature type="compositionally biased region" description="Low complexity" evidence="3">
    <location>
        <begin position="599"/>
        <end position="610"/>
    </location>
</feature>
<feature type="compositionally biased region" description="Basic and acidic residues" evidence="3">
    <location>
        <begin position="507"/>
        <end position="516"/>
    </location>
</feature>
<proteinExistence type="predicted"/>
<dbReference type="InterPro" id="IPR009057">
    <property type="entry name" value="Homeodomain-like_sf"/>
</dbReference>
<protein>
    <recommendedName>
        <fullName evidence="4">Bromo domain-containing protein</fullName>
    </recommendedName>
</protein>
<feature type="compositionally biased region" description="Polar residues" evidence="3">
    <location>
        <begin position="521"/>
        <end position="531"/>
    </location>
</feature>
<dbReference type="CDD" id="cd04369">
    <property type="entry name" value="Bromodomain"/>
    <property type="match status" value="1"/>
</dbReference>
<gene>
    <name evidence="5" type="ORF">ACH5RR_000662</name>
</gene>
<dbReference type="InterPro" id="IPR001487">
    <property type="entry name" value="Bromodomain"/>
</dbReference>
<name>A0ABD3B1J6_9GENT</name>
<dbReference type="EMBL" id="JBJUIK010000001">
    <property type="protein sequence ID" value="KAL3537296.1"/>
    <property type="molecule type" value="Genomic_DNA"/>
</dbReference>
<keyword evidence="1 2" id="KW-0103">Bromodomain</keyword>
<feature type="compositionally biased region" description="Basic and acidic residues" evidence="3">
    <location>
        <begin position="584"/>
        <end position="597"/>
    </location>
</feature>
<dbReference type="SMART" id="SM00297">
    <property type="entry name" value="BROMO"/>
    <property type="match status" value="1"/>
</dbReference>
<dbReference type="PANTHER" id="PTHR37888:SF11">
    <property type="entry name" value="DNA-BINDING BROMODOMAIN-CONTAINING PROTEIN"/>
    <property type="match status" value="1"/>
</dbReference>
<feature type="compositionally biased region" description="Basic and acidic residues" evidence="3">
    <location>
        <begin position="174"/>
        <end position="191"/>
    </location>
</feature>
<feature type="compositionally biased region" description="Basic and acidic residues" evidence="3">
    <location>
        <begin position="145"/>
        <end position="168"/>
    </location>
</feature>
<dbReference type="InterPro" id="IPR036427">
    <property type="entry name" value="Bromodomain-like_sf"/>
</dbReference>
<feature type="compositionally biased region" description="Basic and acidic residues" evidence="3">
    <location>
        <begin position="631"/>
        <end position="658"/>
    </location>
</feature>
<dbReference type="PANTHER" id="PTHR37888">
    <property type="entry name" value="DNA-BINDING BROMODOMAIN-CONTAINING PROTEIN"/>
    <property type="match status" value="1"/>
</dbReference>
<dbReference type="CDD" id="cd00167">
    <property type="entry name" value="SANT"/>
    <property type="match status" value="1"/>
</dbReference>
<organism evidence="5 6">
    <name type="scientific">Cinchona calisaya</name>
    <dbReference type="NCBI Taxonomy" id="153742"/>
    <lineage>
        <taxon>Eukaryota</taxon>
        <taxon>Viridiplantae</taxon>
        <taxon>Streptophyta</taxon>
        <taxon>Embryophyta</taxon>
        <taxon>Tracheophyta</taxon>
        <taxon>Spermatophyta</taxon>
        <taxon>Magnoliopsida</taxon>
        <taxon>eudicotyledons</taxon>
        <taxon>Gunneridae</taxon>
        <taxon>Pentapetalae</taxon>
        <taxon>asterids</taxon>
        <taxon>lamiids</taxon>
        <taxon>Gentianales</taxon>
        <taxon>Rubiaceae</taxon>
        <taxon>Cinchonoideae</taxon>
        <taxon>Cinchoneae</taxon>
        <taxon>Cinchona</taxon>
    </lineage>
</organism>
<evidence type="ECO:0000256" key="2">
    <source>
        <dbReference type="PROSITE-ProRule" id="PRU00035"/>
    </source>
</evidence>